<evidence type="ECO:0000313" key="2">
    <source>
        <dbReference type="Proteomes" id="UP000789405"/>
    </source>
</evidence>
<accession>A0A9N9C729</accession>
<name>A0A9N9C729_9GLOM</name>
<reference evidence="1" key="1">
    <citation type="submission" date="2021-06" db="EMBL/GenBank/DDBJ databases">
        <authorList>
            <person name="Kallberg Y."/>
            <person name="Tangrot J."/>
            <person name="Rosling A."/>
        </authorList>
    </citation>
    <scope>NUCLEOTIDE SEQUENCE</scope>
    <source>
        <strain evidence="1">MA453B</strain>
    </source>
</reference>
<keyword evidence="2" id="KW-1185">Reference proteome</keyword>
<protein>
    <submittedName>
        <fullName evidence="1">1389_t:CDS:1</fullName>
    </submittedName>
</protein>
<evidence type="ECO:0000313" key="1">
    <source>
        <dbReference type="EMBL" id="CAG8593017.1"/>
    </source>
</evidence>
<proteinExistence type="predicted"/>
<feature type="non-terminal residue" evidence="1">
    <location>
        <position position="1"/>
    </location>
</feature>
<organism evidence="1 2">
    <name type="scientific">Dentiscutata erythropus</name>
    <dbReference type="NCBI Taxonomy" id="1348616"/>
    <lineage>
        <taxon>Eukaryota</taxon>
        <taxon>Fungi</taxon>
        <taxon>Fungi incertae sedis</taxon>
        <taxon>Mucoromycota</taxon>
        <taxon>Glomeromycotina</taxon>
        <taxon>Glomeromycetes</taxon>
        <taxon>Diversisporales</taxon>
        <taxon>Gigasporaceae</taxon>
        <taxon>Dentiscutata</taxon>
    </lineage>
</organism>
<dbReference type="OrthoDB" id="162969at2759"/>
<dbReference type="Proteomes" id="UP000789405">
    <property type="component" value="Unassembled WGS sequence"/>
</dbReference>
<dbReference type="AlphaFoldDB" id="A0A9N9C729"/>
<dbReference type="EMBL" id="CAJVPY010003486">
    <property type="protein sequence ID" value="CAG8593017.1"/>
    <property type="molecule type" value="Genomic_DNA"/>
</dbReference>
<sequence length="73" mass="8422">KIREAITYISESWNEVETSTIVKCWVKTGVLLVFSDDKIEDFTLALQDLADFEKDENDELIIDLTRLSDPTIE</sequence>
<gene>
    <name evidence="1" type="ORF">DERYTH_LOCUS7257</name>
</gene>
<comment type="caution">
    <text evidence="1">The sequence shown here is derived from an EMBL/GenBank/DDBJ whole genome shotgun (WGS) entry which is preliminary data.</text>
</comment>